<proteinExistence type="predicted"/>
<comment type="caution">
    <text evidence="1">The sequence shown here is derived from an EMBL/GenBank/DDBJ whole genome shotgun (WGS) entry which is preliminary data.</text>
</comment>
<accession>A0A9D1A4J0</accession>
<dbReference type="EMBL" id="DVGC01000045">
    <property type="protein sequence ID" value="HIR05937.1"/>
    <property type="molecule type" value="Genomic_DNA"/>
</dbReference>
<dbReference type="InterPro" id="IPR032466">
    <property type="entry name" value="Metal_Hydrolase"/>
</dbReference>
<dbReference type="Pfam" id="PF19799">
    <property type="entry name" value="DUF6282"/>
    <property type="match status" value="1"/>
</dbReference>
<reference evidence="1" key="1">
    <citation type="submission" date="2020-10" db="EMBL/GenBank/DDBJ databases">
        <authorList>
            <person name="Gilroy R."/>
        </authorList>
    </citation>
    <scope>NUCLEOTIDE SEQUENCE</scope>
    <source>
        <strain evidence="1">CHK180-2868</strain>
    </source>
</reference>
<gene>
    <name evidence="1" type="ORF">IAB28_08240</name>
</gene>
<evidence type="ECO:0000313" key="2">
    <source>
        <dbReference type="Proteomes" id="UP000824250"/>
    </source>
</evidence>
<reference evidence="1" key="2">
    <citation type="journal article" date="2021" name="PeerJ">
        <title>Extensive microbial diversity within the chicken gut microbiome revealed by metagenomics and culture.</title>
        <authorList>
            <person name="Gilroy R."/>
            <person name="Ravi A."/>
            <person name="Getino M."/>
            <person name="Pursley I."/>
            <person name="Horton D.L."/>
            <person name="Alikhan N.F."/>
            <person name="Baker D."/>
            <person name="Gharbi K."/>
            <person name="Hall N."/>
            <person name="Watson M."/>
            <person name="Adriaenssens E.M."/>
            <person name="Foster-Nyarko E."/>
            <person name="Jarju S."/>
            <person name="Secka A."/>
            <person name="Antonio M."/>
            <person name="Oren A."/>
            <person name="Chaudhuri R.R."/>
            <person name="La Ragione R."/>
            <person name="Hildebrand F."/>
            <person name="Pallen M.J."/>
        </authorList>
    </citation>
    <scope>NUCLEOTIDE SEQUENCE</scope>
    <source>
        <strain evidence="1">CHK180-2868</strain>
    </source>
</reference>
<protein>
    <recommendedName>
        <fullName evidence="3">Cytosolic protein</fullName>
    </recommendedName>
</protein>
<dbReference type="AlphaFoldDB" id="A0A9D1A4J0"/>
<dbReference type="SUPFAM" id="SSF51556">
    <property type="entry name" value="Metallo-dependent hydrolases"/>
    <property type="match status" value="1"/>
</dbReference>
<organism evidence="1 2">
    <name type="scientific">Candidatus Copromonas faecavium</name>
    <name type="common">nom. illeg.</name>
    <dbReference type="NCBI Taxonomy" id="2840740"/>
    <lineage>
        <taxon>Bacteria</taxon>
        <taxon>Bacillati</taxon>
        <taxon>Bacillota</taxon>
        <taxon>Clostridia</taxon>
        <taxon>Lachnospirales</taxon>
        <taxon>Lachnospiraceae</taxon>
        <taxon>Candidatus Copromonas (nom. illeg.)</taxon>
    </lineage>
</organism>
<name>A0A9D1A4J0_9FIRM</name>
<sequence>MEKVSLKGVIDMHVHTNPDLRHRAYDDFELMEAAVRVGARAIVIKTHQGTTMDRAYLCNRHNQIVHGGDNDFTMLGSITLNRVVGGINPKAVEVALKLGAKVVWLPTQSARNHMVKNHQDPAGCVDVIRDGKIVPELSDVFGLIKDHNAVLGTAHISPEEAFVVVEAARNAGVKNIVITHPEWWIVDMSVEDQKRLVKDYDVVLERCYAQNMGGGKYKSNLPSNLEIIKEVGYEHVMVDTDGGQVENPHWELAMEEYMQYLADHGIPMEQVYHMTKTIPSRLLGLSEASGQ</sequence>
<evidence type="ECO:0000313" key="1">
    <source>
        <dbReference type="EMBL" id="HIR05937.1"/>
    </source>
</evidence>
<evidence type="ECO:0008006" key="3">
    <source>
        <dbReference type="Google" id="ProtNLM"/>
    </source>
</evidence>
<dbReference type="Proteomes" id="UP000824250">
    <property type="component" value="Unassembled WGS sequence"/>
</dbReference>
<dbReference type="InterPro" id="IPR046249">
    <property type="entry name" value="DUF6282"/>
</dbReference>